<dbReference type="RefSeq" id="WP_364378473.1">
    <property type="nucleotide sequence ID" value="NZ_JBHMCF010000036.1"/>
</dbReference>
<evidence type="ECO:0000313" key="3">
    <source>
        <dbReference type="Proteomes" id="UP001589568"/>
    </source>
</evidence>
<evidence type="ECO:0008006" key="4">
    <source>
        <dbReference type="Google" id="ProtNLM"/>
    </source>
</evidence>
<protein>
    <recommendedName>
        <fullName evidence="4">ATPase</fullName>
    </recommendedName>
</protein>
<sequence length="268" mass="27012">MVADPAACLRLVRQALHDARPPDEPLEQVLVGVPLAATQSDRRAVHTAVVEAVTGRPVTGRPVTRGAVTRVPAAAGSGTGRASGASPGELPGGLSGGLSGDGLPGDAEGGGLASGARGGGCGVWLVDEPVAAAVGAGLDVVGAEPFLLLDVGAGIVEAVAVREGAVFDAAALQLGATTSAGLLPYALDGVVEMTAALVRRLPDDVRPSVPALTVTGGGARQRRLLHRLQTALRMPVNTLPEPEYATIRGLSRMGRHPELASRISRQGR</sequence>
<organism evidence="2 3">
    <name type="scientific">Nonomuraea salmonea</name>
    <dbReference type="NCBI Taxonomy" id="46181"/>
    <lineage>
        <taxon>Bacteria</taxon>
        <taxon>Bacillati</taxon>
        <taxon>Actinomycetota</taxon>
        <taxon>Actinomycetes</taxon>
        <taxon>Streptosporangiales</taxon>
        <taxon>Streptosporangiaceae</taxon>
        <taxon>Nonomuraea</taxon>
    </lineage>
</organism>
<keyword evidence="3" id="KW-1185">Reference proteome</keyword>
<dbReference type="Gene3D" id="3.30.420.40">
    <property type="match status" value="1"/>
</dbReference>
<comment type="caution">
    <text evidence="2">The sequence shown here is derived from an EMBL/GenBank/DDBJ whole genome shotgun (WGS) entry which is preliminary data.</text>
</comment>
<accession>A0ABV5NTU2</accession>
<gene>
    <name evidence="2" type="ORF">ACFFR3_30005</name>
</gene>
<evidence type="ECO:0000256" key="1">
    <source>
        <dbReference type="SAM" id="MobiDB-lite"/>
    </source>
</evidence>
<proteinExistence type="predicted"/>
<dbReference type="EMBL" id="JBHMCF010000036">
    <property type="protein sequence ID" value="MFB9473749.1"/>
    <property type="molecule type" value="Genomic_DNA"/>
</dbReference>
<reference evidence="2 3" key="1">
    <citation type="submission" date="2024-09" db="EMBL/GenBank/DDBJ databases">
        <authorList>
            <person name="Sun Q."/>
            <person name="Mori K."/>
        </authorList>
    </citation>
    <scope>NUCLEOTIDE SEQUENCE [LARGE SCALE GENOMIC DNA]</scope>
    <source>
        <strain evidence="2 3">JCM 3324</strain>
    </source>
</reference>
<name>A0ABV5NTU2_9ACTN</name>
<dbReference type="SUPFAM" id="SSF53067">
    <property type="entry name" value="Actin-like ATPase domain"/>
    <property type="match status" value="1"/>
</dbReference>
<feature type="compositionally biased region" description="Low complexity" evidence="1">
    <location>
        <begin position="73"/>
        <end position="89"/>
    </location>
</feature>
<dbReference type="InterPro" id="IPR043129">
    <property type="entry name" value="ATPase_NBD"/>
</dbReference>
<evidence type="ECO:0000313" key="2">
    <source>
        <dbReference type="EMBL" id="MFB9473749.1"/>
    </source>
</evidence>
<feature type="region of interest" description="Disordered" evidence="1">
    <location>
        <begin position="69"/>
        <end position="111"/>
    </location>
</feature>
<dbReference type="Proteomes" id="UP001589568">
    <property type="component" value="Unassembled WGS sequence"/>
</dbReference>
<feature type="compositionally biased region" description="Gly residues" evidence="1">
    <location>
        <begin position="90"/>
        <end position="111"/>
    </location>
</feature>